<dbReference type="Gene3D" id="1.20.1170.10">
    <property type="match status" value="1"/>
</dbReference>
<reference evidence="3 4" key="1">
    <citation type="submission" date="2013-09" db="EMBL/GenBank/DDBJ databases">
        <title>Whole genome shotgun sequence of Vibrio proteolyticus NBRC 13287.</title>
        <authorList>
            <person name="Isaki S."/>
            <person name="Hosoyama A."/>
            <person name="Numata M."/>
            <person name="Hashimoto M."/>
            <person name="Hosoyama Y."/>
            <person name="Tsuchikane K."/>
            <person name="Noguchi M."/>
            <person name="Hirakata S."/>
            <person name="Ichikawa N."/>
            <person name="Ohji S."/>
            <person name="Yamazoe A."/>
            <person name="Fujita N."/>
        </authorList>
    </citation>
    <scope>NUCLEOTIDE SEQUENCE [LARGE SCALE GENOMIC DNA]</scope>
    <source>
        <strain evidence="3 4">NBRC 13287</strain>
    </source>
</reference>
<dbReference type="RefSeq" id="WP_021706476.1">
    <property type="nucleotide sequence ID" value="NZ_BATJ01000015.1"/>
</dbReference>
<gene>
    <name evidence="3" type="ORF">VPR01S_15_00250</name>
</gene>
<dbReference type="SUPFAM" id="SSF58100">
    <property type="entry name" value="Bacterial hemolysins"/>
    <property type="match status" value="1"/>
</dbReference>
<evidence type="ECO:0000256" key="1">
    <source>
        <dbReference type="SAM" id="Coils"/>
    </source>
</evidence>
<dbReference type="NCBIfam" id="NF033928">
    <property type="entry name" value="alph_xenorhab_A"/>
    <property type="match status" value="1"/>
</dbReference>
<comment type="caution">
    <text evidence="3">The sequence shown here is derived from an EMBL/GenBank/DDBJ whole genome shotgun (WGS) entry which is preliminary data.</text>
</comment>
<keyword evidence="4" id="KW-1185">Reference proteome</keyword>
<evidence type="ECO:0000256" key="2">
    <source>
        <dbReference type="SAM" id="SignalP"/>
    </source>
</evidence>
<keyword evidence="1" id="KW-0175">Coiled coil</keyword>
<feature type="coiled-coil region" evidence="1">
    <location>
        <begin position="206"/>
        <end position="262"/>
    </location>
</feature>
<feature type="chain" id="PRO_5004639122" evidence="2">
    <location>
        <begin position="27"/>
        <end position="412"/>
    </location>
</feature>
<dbReference type="CDD" id="cd22656">
    <property type="entry name" value="ClyA_Cry6Aa-like"/>
    <property type="match status" value="1"/>
</dbReference>
<sequence length="412" mass="46166">MKKYNKTLLVSAIALGLMSTSGIANSYTSSDNAETHVNLAINPISYDTILGENGAFIDLDTDEFILNQQEWFQIQVYAEGALSLPITETGMKSALSIPDDIPFTDFQALLDQYVEVHDKAYFWKQDLYPDIVKLSLTLANYSDIQNNLIDPISNSLNVILSKAALQDEASKAEVENHRKMAIGYITALKNFSMQYQQQVTDIETELRDFSAALETQQAQLNTLESTHSEYLTDDGSELQQRLKDLQDRIKQLNADYDHYTTVAATAVTYAWFPAVAIPIMGVYGDKAEKARKLRNSLTEEAADVESKLNYTQKIYNTYQRSTQSIQVISEKIDHAIPHINKLKLHWQKLNTDFESLLIALNAAEQDASILESSVFMGAAGAIANTTVAEKNWKDISEKAKAFANNAYIQEIK</sequence>
<protein>
    <submittedName>
        <fullName evidence="3">Uncharacterized protein</fullName>
    </submittedName>
</protein>
<keyword evidence="2" id="KW-0732">Signal</keyword>
<name>U3A587_VIBPR</name>
<accession>U3A587</accession>
<dbReference type="eggNOG" id="ENOG5032Y1T">
    <property type="taxonomic scope" value="Bacteria"/>
</dbReference>
<organism evidence="3 4">
    <name type="scientific">Vibrio proteolyticus NBRC 13287</name>
    <dbReference type="NCBI Taxonomy" id="1219065"/>
    <lineage>
        <taxon>Bacteria</taxon>
        <taxon>Pseudomonadati</taxon>
        <taxon>Pseudomonadota</taxon>
        <taxon>Gammaproteobacteria</taxon>
        <taxon>Vibrionales</taxon>
        <taxon>Vibrionaceae</taxon>
        <taxon>Vibrio</taxon>
    </lineage>
</organism>
<feature type="signal peptide" evidence="2">
    <location>
        <begin position="1"/>
        <end position="26"/>
    </location>
</feature>
<dbReference type="EMBL" id="BATJ01000015">
    <property type="protein sequence ID" value="GAD68507.1"/>
    <property type="molecule type" value="Genomic_DNA"/>
</dbReference>
<evidence type="ECO:0000313" key="3">
    <source>
        <dbReference type="EMBL" id="GAD68507.1"/>
    </source>
</evidence>
<evidence type="ECO:0000313" key="4">
    <source>
        <dbReference type="Proteomes" id="UP000016570"/>
    </source>
</evidence>
<proteinExistence type="predicted"/>
<dbReference type="Proteomes" id="UP000016570">
    <property type="component" value="Unassembled WGS sequence"/>
</dbReference>
<dbReference type="AlphaFoldDB" id="U3A587"/>